<name>J4KKX7_BEAB2</name>
<dbReference type="EMBL" id="JH725219">
    <property type="protein sequence ID" value="EJP61224.1"/>
    <property type="molecule type" value="Genomic_DNA"/>
</dbReference>
<proteinExistence type="inferred from homology"/>
<keyword evidence="5" id="KW-1185">Reference proteome</keyword>
<dbReference type="Proteomes" id="UP000002762">
    <property type="component" value="Unassembled WGS sequence"/>
</dbReference>
<dbReference type="AlphaFoldDB" id="J4KKX7"/>
<organism evidence="4 5">
    <name type="scientific">Beauveria bassiana (strain ARSEF 2860)</name>
    <name type="common">White muscardine disease fungus</name>
    <name type="synonym">Tritirachium shiotae</name>
    <dbReference type="NCBI Taxonomy" id="655819"/>
    <lineage>
        <taxon>Eukaryota</taxon>
        <taxon>Fungi</taxon>
        <taxon>Dikarya</taxon>
        <taxon>Ascomycota</taxon>
        <taxon>Pezizomycotina</taxon>
        <taxon>Sordariomycetes</taxon>
        <taxon>Hypocreomycetidae</taxon>
        <taxon>Hypocreales</taxon>
        <taxon>Cordycipitaceae</taxon>
        <taxon>Beauveria</taxon>
    </lineage>
</organism>
<dbReference type="RefSeq" id="XP_008603161.1">
    <property type="nucleotide sequence ID" value="XM_008604939.1"/>
</dbReference>
<dbReference type="PANTHER" id="PTHR31306">
    <property type="entry name" value="ALPHA-1,6-MANNOSYLTRANSFERASE MNN11-RELATED"/>
    <property type="match status" value="1"/>
</dbReference>
<dbReference type="PANTHER" id="PTHR31306:SF8">
    <property type="entry name" value="GLYCOSYLTRANSFERASE FAMILY 34 PROTEIN"/>
    <property type="match status" value="1"/>
</dbReference>
<dbReference type="Gene3D" id="3.90.550.10">
    <property type="entry name" value="Spore Coat Polysaccharide Biosynthesis Protein SpsA, Chain A"/>
    <property type="match status" value="1"/>
</dbReference>
<protein>
    <submittedName>
        <fullName evidence="4">Galactosyl transferase GMA12/MNN10 family protein</fullName>
    </submittedName>
</protein>
<evidence type="ECO:0000256" key="3">
    <source>
        <dbReference type="ARBA" id="ARBA00022679"/>
    </source>
</evidence>
<dbReference type="InParanoid" id="J4KKX7"/>
<evidence type="ECO:0000256" key="1">
    <source>
        <dbReference type="ARBA" id="ARBA00005664"/>
    </source>
</evidence>
<dbReference type="GeneID" id="19892854"/>
<dbReference type="GO" id="GO:0006487">
    <property type="term" value="P:protein N-linked glycosylation"/>
    <property type="evidence" value="ECO:0007669"/>
    <property type="project" value="TreeGrafter"/>
</dbReference>
<comment type="similarity">
    <text evidence="1">Belongs to the glycosyltransferase 34 family.</text>
</comment>
<evidence type="ECO:0000313" key="4">
    <source>
        <dbReference type="EMBL" id="EJP61224.1"/>
    </source>
</evidence>
<accession>J4KKX7</accession>
<evidence type="ECO:0000256" key="2">
    <source>
        <dbReference type="ARBA" id="ARBA00022676"/>
    </source>
</evidence>
<keyword evidence="3 4" id="KW-0808">Transferase</keyword>
<dbReference type="Pfam" id="PF05637">
    <property type="entry name" value="Glyco_transf_34"/>
    <property type="match status" value="1"/>
</dbReference>
<dbReference type="SUPFAM" id="SSF53448">
    <property type="entry name" value="Nucleotide-diphospho-sugar transferases"/>
    <property type="match status" value="1"/>
</dbReference>
<gene>
    <name evidence="4" type="ORF">BBA_09842</name>
</gene>
<dbReference type="InterPro" id="IPR008630">
    <property type="entry name" value="Glyco_trans_34"/>
</dbReference>
<dbReference type="GO" id="GO:0000139">
    <property type="term" value="C:Golgi membrane"/>
    <property type="evidence" value="ECO:0007669"/>
    <property type="project" value="TreeGrafter"/>
</dbReference>
<dbReference type="STRING" id="655819.J4KKX7"/>
<dbReference type="HOGENOM" id="CLU_039079_0_0_1"/>
<dbReference type="GO" id="GO:0016757">
    <property type="term" value="F:glycosyltransferase activity"/>
    <property type="evidence" value="ECO:0007669"/>
    <property type="project" value="UniProtKB-KW"/>
</dbReference>
<sequence>MSIYDRTVSTHRTHNQRFGYPFFLLETTVLEGVWNKYAILLSVLLQELQKPLNKRLEWLFTSLHRGMLMTSLHSWFDADTVILNPNIPLEIFLPPSRHDDVHLLLTKDWNGMNNGVFPLRVNSWSVELLSAALAYPVTRPDVALFWPDQSALDRVLHENQYFAASVAYCPLRWFNAYMASADGKSLNPDSPEQLQVHRGDLLVHFPGTPRSALESTLQPYLVLANEHLGEWELRLEDTQYLKETRDFWASRISDVATQADVKTENEY</sequence>
<evidence type="ECO:0000313" key="5">
    <source>
        <dbReference type="Proteomes" id="UP000002762"/>
    </source>
</evidence>
<dbReference type="InterPro" id="IPR029044">
    <property type="entry name" value="Nucleotide-diphossugar_trans"/>
</dbReference>
<dbReference type="OrthoDB" id="407658at2759"/>
<reference evidence="4 5" key="1">
    <citation type="journal article" date="2012" name="Sci. Rep.">
        <title>Genomic perspectives on the evolution of fungal entomopathogenicity in Beauveria bassiana.</title>
        <authorList>
            <person name="Xiao G."/>
            <person name="Ying S.H."/>
            <person name="Zheng P."/>
            <person name="Wang Z.L."/>
            <person name="Zhang S."/>
            <person name="Xie X.Q."/>
            <person name="Shang Y."/>
            <person name="St Leger R.J."/>
            <person name="Zhao G.P."/>
            <person name="Wang C."/>
            <person name="Feng M.G."/>
        </authorList>
    </citation>
    <scope>NUCLEOTIDE SEQUENCE [LARGE SCALE GENOMIC DNA]</scope>
    <source>
        <strain evidence="4 5">ARSEF 2860</strain>
    </source>
</reference>
<keyword evidence="2" id="KW-0328">Glycosyltransferase</keyword>